<evidence type="ECO:0000313" key="2">
    <source>
        <dbReference type="EMBL" id="MEH8017037.1"/>
    </source>
</evidence>
<comment type="caution">
    <text evidence="2">The sequence shown here is derived from an EMBL/GenBank/DDBJ whole genome shotgun (WGS) entry which is preliminary data.</text>
</comment>
<feature type="transmembrane region" description="Helical" evidence="1">
    <location>
        <begin position="133"/>
        <end position="154"/>
    </location>
</feature>
<dbReference type="Proteomes" id="UP001375382">
    <property type="component" value="Unassembled WGS sequence"/>
</dbReference>
<proteinExistence type="predicted"/>
<evidence type="ECO:0000313" key="3">
    <source>
        <dbReference type="Proteomes" id="UP001375382"/>
    </source>
</evidence>
<organism evidence="2 3">
    <name type="scientific">Rheinheimera muenzenbergensis</name>
    <dbReference type="NCBI Taxonomy" id="1193628"/>
    <lineage>
        <taxon>Bacteria</taxon>
        <taxon>Pseudomonadati</taxon>
        <taxon>Pseudomonadota</taxon>
        <taxon>Gammaproteobacteria</taxon>
        <taxon>Chromatiales</taxon>
        <taxon>Chromatiaceae</taxon>
        <taxon>Rheinheimera</taxon>
    </lineage>
</organism>
<evidence type="ECO:0000256" key="1">
    <source>
        <dbReference type="SAM" id="Phobius"/>
    </source>
</evidence>
<name>A0ABU8C545_9GAMM</name>
<accession>A0ABU8C545</accession>
<protein>
    <submittedName>
        <fullName evidence="2">Uncharacterized protein</fullName>
    </submittedName>
</protein>
<feature type="transmembrane region" description="Helical" evidence="1">
    <location>
        <begin position="94"/>
        <end position="113"/>
    </location>
</feature>
<feature type="transmembrane region" description="Helical" evidence="1">
    <location>
        <begin position="12"/>
        <end position="32"/>
    </location>
</feature>
<gene>
    <name evidence="2" type="ORF">MN202_07335</name>
</gene>
<keyword evidence="1" id="KW-0812">Transmembrane</keyword>
<sequence length="160" mass="17758">MKNWDPEQQIRALKFGAYSTLFASGMFASSLARNISQDLQWQHTSWLAILTGVFAIGFVITCISWSLKNRPSGGWRELIGVYSEEFAREVNRKANSNAFLVTMLMLVPAYILGDAPMLENLGPAAELTINMSNFALFLLALSAAVWSITVLLHLRDEADA</sequence>
<keyword evidence="1" id="KW-1133">Transmembrane helix</keyword>
<dbReference type="EMBL" id="JALAAR010000005">
    <property type="protein sequence ID" value="MEH8017037.1"/>
    <property type="molecule type" value="Genomic_DNA"/>
</dbReference>
<feature type="transmembrane region" description="Helical" evidence="1">
    <location>
        <begin position="44"/>
        <end position="67"/>
    </location>
</feature>
<keyword evidence="3" id="KW-1185">Reference proteome</keyword>
<keyword evidence="1" id="KW-0472">Membrane</keyword>
<reference evidence="2 3" key="1">
    <citation type="journal article" date="2023" name="Ecotoxicol. Environ. Saf.">
        <title>Mercury remediation potential of mercury-resistant strain Rheinheimera metallidurans sp. nov. isolated from a municipal waste dumping site.</title>
        <authorList>
            <person name="Yadav V."/>
            <person name="Manjhi A."/>
            <person name="Vadakedath N."/>
        </authorList>
    </citation>
    <scope>NUCLEOTIDE SEQUENCE [LARGE SCALE GENOMIC DNA]</scope>
    <source>
        <strain evidence="2 3">E-49</strain>
    </source>
</reference>
<dbReference type="RefSeq" id="WP_335735451.1">
    <property type="nucleotide sequence ID" value="NZ_JALAAR010000005.1"/>
</dbReference>